<dbReference type="PANTHER" id="PTHR34846">
    <property type="entry name" value="4-CARBOXYMUCONOLACTONE DECARBOXYLASE FAMILY PROTEIN (AFU_ORTHOLOGUE AFUA_6G11590)"/>
    <property type="match status" value="1"/>
</dbReference>
<accession>A0A6A5YUP9</accession>
<proteinExistence type="predicted"/>
<name>A0A6A5YUP9_9PLEO</name>
<dbReference type="AlphaFoldDB" id="A0A6A5YUP9"/>
<sequence>MAKPPRFPYTPSSDADSEEARMTAEAERVVLEAYGPTFKFLDDDGAPKGPFPPLLYTPSLFVTYLKLSHANLTYKSFVARQRELAVLATAGVTQAQYILYAHKRIGVSTGLSQEQVDDAAAGRAPKGLEGKDAAIYDLSLEMAKNFGRLEDRSWERGEKELGKEAIAALSQIVGSIMLSSCLVNIADAEPPQD</sequence>
<keyword evidence="3" id="KW-1185">Reference proteome</keyword>
<dbReference type="Proteomes" id="UP000799770">
    <property type="component" value="Unassembled WGS sequence"/>
</dbReference>
<dbReference type="SUPFAM" id="SSF69118">
    <property type="entry name" value="AhpD-like"/>
    <property type="match status" value="1"/>
</dbReference>
<evidence type="ECO:0000313" key="3">
    <source>
        <dbReference type="Proteomes" id="UP000799770"/>
    </source>
</evidence>
<protein>
    <recommendedName>
        <fullName evidence="4">Carboxymuconolactone decarboxylase-like domain-containing protein</fullName>
    </recommendedName>
</protein>
<evidence type="ECO:0000313" key="2">
    <source>
        <dbReference type="EMBL" id="KAF2109881.1"/>
    </source>
</evidence>
<dbReference type="InterPro" id="IPR029032">
    <property type="entry name" value="AhpD-like"/>
</dbReference>
<dbReference type="EMBL" id="ML977340">
    <property type="protein sequence ID" value="KAF2109881.1"/>
    <property type="molecule type" value="Genomic_DNA"/>
</dbReference>
<organism evidence="2 3">
    <name type="scientific">Lophiotrema nucula</name>
    <dbReference type="NCBI Taxonomy" id="690887"/>
    <lineage>
        <taxon>Eukaryota</taxon>
        <taxon>Fungi</taxon>
        <taxon>Dikarya</taxon>
        <taxon>Ascomycota</taxon>
        <taxon>Pezizomycotina</taxon>
        <taxon>Dothideomycetes</taxon>
        <taxon>Pleosporomycetidae</taxon>
        <taxon>Pleosporales</taxon>
        <taxon>Lophiotremataceae</taxon>
        <taxon>Lophiotrema</taxon>
    </lineage>
</organism>
<feature type="region of interest" description="Disordered" evidence="1">
    <location>
        <begin position="1"/>
        <end position="21"/>
    </location>
</feature>
<dbReference type="OrthoDB" id="2567457at2759"/>
<gene>
    <name evidence="2" type="ORF">BDV96DRAFT_651451</name>
</gene>
<reference evidence="2" key="1">
    <citation type="journal article" date="2020" name="Stud. Mycol.">
        <title>101 Dothideomycetes genomes: a test case for predicting lifestyles and emergence of pathogens.</title>
        <authorList>
            <person name="Haridas S."/>
            <person name="Albert R."/>
            <person name="Binder M."/>
            <person name="Bloem J."/>
            <person name="Labutti K."/>
            <person name="Salamov A."/>
            <person name="Andreopoulos B."/>
            <person name="Baker S."/>
            <person name="Barry K."/>
            <person name="Bills G."/>
            <person name="Bluhm B."/>
            <person name="Cannon C."/>
            <person name="Castanera R."/>
            <person name="Culley D."/>
            <person name="Daum C."/>
            <person name="Ezra D."/>
            <person name="Gonzalez J."/>
            <person name="Henrissat B."/>
            <person name="Kuo A."/>
            <person name="Liang C."/>
            <person name="Lipzen A."/>
            <person name="Lutzoni F."/>
            <person name="Magnuson J."/>
            <person name="Mondo S."/>
            <person name="Nolan M."/>
            <person name="Ohm R."/>
            <person name="Pangilinan J."/>
            <person name="Park H.-J."/>
            <person name="Ramirez L."/>
            <person name="Alfaro M."/>
            <person name="Sun H."/>
            <person name="Tritt A."/>
            <person name="Yoshinaga Y."/>
            <person name="Zwiers L.-H."/>
            <person name="Turgeon B."/>
            <person name="Goodwin S."/>
            <person name="Spatafora J."/>
            <person name="Crous P."/>
            <person name="Grigoriev I."/>
        </authorList>
    </citation>
    <scope>NUCLEOTIDE SEQUENCE</scope>
    <source>
        <strain evidence="2">CBS 627.86</strain>
    </source>
</reference>
<evidence type="ECO:0008006" key="4">
    <source>
        <dbReference type="Google" id="ProtNLM"/>
    </source>
</evidence>
<dbReference type="PANTHER" id="PTHR34846:SF11">
    <property type="entry name" value="4-CARBOXYMUCONOLACTONE DECARBOXYLASE FAMILY PROTEIN (AFU_ORTHOLOGUE AFUA_6G11590)"/>
    <property type="match status" value="1"/>
</dbReference>
<evidence type="ECO:0000256" key="1">
    <source>
        <dbReference type="SAM" id="MobiDB-lite"/>
    </source>
</evidence>
<dbReference type="Gene3D" id="1.20.1290.10">
    <property type="entry name" value="AhpD-like"/>
    <property type="match status" value="1"/>
</dbReference>